<reference evidence="2" key="2">
    <citation type="journal article" date="2007" name="Science">
        <title>Draft genome sequence of the sexually transmitted pathogen Trichomonas vaginalis.</title>
        <authorList>
            <person name="Carlton J.M."/>
            <person name="Hirt R.P."/>
            <person name="Silva J.C."/>
            <person name="Delcher A.L."/>
            <person name="Schatz M."/>
            <person name="Zhao Q."/>
            <person name="Wortman J.R."/>
            <person name="Bidwell S.L."/>
            <person name="Alsmark U.C.M."/>
            <person name="Besteiro S."/>
            <person name="Sicheritz-Ponten T."/>
            <person name="Noel C.J."/>
            <person name="Dacks J.B."/>
            <person name="Foster P.G."/>
            <person name="Simillion C."/>
            <person name="Van de Peer Y."/>
            <person name="Miranda-Saavedra D."/>
            <person name="Barton G.J."/>
            <person name="Westrop G.D."/>
            <person name="Mueller S."/>
            <person name="Dessi D."/>
            <person name="Fiori P.L."/>
            <person name="Ren Q."/>
            <person name="Paulsen I."/>
            <person name="Zhang H."/>
            <person name="Bastida-Corcuera F.D."/>
            <person name="Simoes-Barbosa A."/>
            <person name="Brown M.T."/>
            <person name="Hayes R.D."/>
            <person name="Mukherjee M."/>
            <person name="Okumura C.Y."/>
            <person name="Schneider R."/>
            <person name="Smith A.J."/>
            <person name="Vanacova S."/>
            <person name="Villalvazo M."/>
            <person name="Haas B.J."/>
            <person name="Pertea M."/>
            <person name="Feldblyum T.V."/>
            <person name="Utterback T.R."/>
            <person name="Shu C.L."/>
            <person name="Osoegawa K."/>
            <person name="de Jong P.J."/>
            <person name="Hrdy I."/>
            <person name="Horvathova L."/>
            <person name="Zubacova Z."/>
            <person name="Dolezal P."/>
            <person name="Malik S.B."/>
            <person name="Logsdon J.M. Jr."/>
            <person name="Henze K."/>
            <person name="Gupta A."/>
            <person name="Wang C.C."/>
            <person name="Dunne R.L."/>
            <person name="Upcroft J.A."/>
            <person name="Upcroft P."/>
            <person name="White O."/>
            <person name="Salzberg S.L."/>
            <person name="Tang P."/>
            <person name="Chiu C.-H."/>
            <person name="Lee Y.-S."/>
            <person name="Embley T.M."/>
            <person name="Coombs G.H."/>
            <person name="Mottram J.C."/>
            <person name="Tachezy J."/>
            <person name="Fraser-Liggett C.M."/>
            <person name="Johnson P.J."/>
        </authorList>
    </citation>
    <scope>NUCLEOTIDE SEQUENCE [LARGE SCALE GENOMIC DNA]</scope>
    <source>
        <strain evidence="2">G3</strain>
    </source>
</reference>
<dbReference type="PANTHER" id="PTHR28348:SF1">
    <property type="entry name" value="UPF0193 PROTEIN EVG1"/>
    <property type="match status" value="1"/>
</dbReference>
<proteinExistence type="predicted"/>
<protein>
    <submittedName>
        <fullName evidence="2">Uncharacterized protein</fullName>
    </submittedName>
</protein>
<dbReference type="RefSeq" id="XP_001315115.1">
    <property type="nucleotide sequence ID" value="XM_001315080.1"/>
</dbReference>
<dbReference type="InParanoid" id="A2EWR2"/>
<dbReference type="Proteomes" id="UP000001542">
    <property type="component" value="Unassembled WGS sequence"/>
</dbReference>
<sequence length="197" mass="22494">MTSLGARPSKTTASGLSKETDEFLSKLMKKNGMSQRKQKEIKQQLSMGGALPPPEKPKPYRVETKPKPEQKVFTMARVGQRPLVKQEQTILDETNNYEPVVMPSQPIGPSAEEKRKELATKMYGIDEEAERQKALEALANAPYQPAFTMEDQIIQEVQERTDYLEQMHEMGIHDHDGETLRQIEVRLEELKKNRASK</sequence>
<feature type="compositionally biased region" description="Polar residues" evidence="1">
    <location>
        <begin position="1"/>
        <end position="17"/>
    </location>
</feature>
<dbReference type="VEuPathDB" id="TrichDB:TVAGG3_0211460"/>
<keyword evidence="3" id="KW-1185">Reference proteome</keyword>
<dbReference type="PANTHER" id="PTHR28348">
    <property type="entry name" value="UPF0193 PROTEIN EVG1"/>
    <property type="match status" value="1"/>
</dbReference>
<gene>
    <name evidence="2" type="ORF">TVAG_168940</name>
</gene>
<evidence type="ECO:0000256" key="1">
    <source>
        <dbReference type="SAM" id="MobiDB-lite"/>
    </source>
</evidence>
<dbReference type="VEuPathDB" id="TrichDB:TVAG_168940"/>
<feature type="region of interest" description="Disordered" evidence="1">
    <location>
        <begin position="1"/>
        <end position="69"/>
    </location>
</feature>
<dbReference type="InterPro" id="IPR007914">
    <property type="entry name" value="UPF0193"/>
</dbReference>
<feature type="compositionally biased region" description="Basic and acidic residues" evidence="1">
    <location>
        <begin position="55"/>
        <end position="69"/>
    </location>
</feature>
<dbReference type="SMR" id="A2EWR2"/>
<accession>A2EWR2</accession>
<evidence type="ECO:0000313" key="2">
    <source>
        <dbReference type="EMBL" id="EAY02892.1"/>
    </source>
</evidence>
<dbReference type="AlphaFoldDB" id="A2EWR2"/>
<reference evidence="2" key="1">
    <citation type="submission" date="2006-10" db="EMBL/GenBank/DDBJ databases">
        <authorList>
            <person name="Amadeo P."/>
            <person name="Zhao Q."/>
            <person name="Wortman J."/>
            <person name="Fraser-Liggett C."/>
            <person name="Carlton J."/>
        </authorList>
    </citation>
    <scope>NUCLEOTIDE SEQUENCE</scope>
    <source>
        <strain evidence="2">G3</strain>
    </source>
</reference>
<dbReference type="EMBL" id="DS113521">
    <property type="protein sequence ID" value="EAY02892.1"/>
    <property type="molecule type" value="Genomic_DNA"/>
</dbReference>
<organism evidence="2 3">
    <name type="scientific">Trichomonas vaginalis (strain ATCC PRA-98 / G3)</name>
    <dbReference type="NCBI Taxonomy" id="412133"/>
    <lineage>
        <taxon>Eukaryota</taxon>
        <taxon>Metamonada</taxon>
        <taxon>Parabasalia</taxon>
        <taxon>Trichomonadida</taxon>
        <taxon>Trichomonadidae</taxon>
        <taxon>Trichomonas</taxon>
    </lineage>
</organism>
<evidence type="ECO:0000313" key="3">
    <source>
        <dbReference type="Proteomes" id="UP000001542"/>
    </source>
</evidence>
<name>A2EWR2_TRIV3</name>
<dbReference type="Pfam" id="PF05250">
    <property type="entry name" value="UPF0193"/>
    <property type="match status" value="1"/>
</dbReference>
<dbReference type="KEGG" id="tva:4760733"/>
<dbReference type="OrthoDB" id="10262032at2759"/>